<dbReference type="PANTHER" id="PTHR43847">
    <property type="entry name" value="BLL3993 PROTEIN"/>
    <property type="match status" value="1"/>
</dbReference>
<evidence type="ECO:0000313" key="6">
    <source>
        <dbReference type="EMBL" id="AKB43955.1"/>
    </source>
</evidence>
<dbReference type="Proteomes" id="UP000033096">
    <property type="component" value="Chromosome"/>
</dbReference>
<feature type="transmembrane region" description="Helical" evidence="5">
    <location>
        <begin position="86"/>
        <end position="104"/>
    </location>
</feature>
<keyword evidence="7" id="KW-1185">Reference proteome</keyword>
<sequence>MNTADTVTSSLKIKTLLSFVELIAIIVLFLFVPAGSFNFWEAWVYSIIYVVSSATITFDLWKTNPELLARRVNAGPGAEKEKTQKITHFFVILLFIAFLVISALDHRFGWSHVPFYIVVLGDVLVVSGYYLLFLVFRENAFASSIVEVTANQKVITTGPYSIVRHPLYVSGLIIMLGTPLALGSWWSLLTFIPLTLVILWRLLDEEKFLSKNLQGYTEYCQKVRYRLIPFLW</sequence>
<dbReference type="InterPro" id="IPR007318">
    <property type="entry name" value="Phopholipid_MeTrfase"/>
</dbReference>
<evidence type="ECO:0000313" key="7">
    <source>
        <dbReference type="Proteomes" id="UP000033096"/>
    </source>
</evidence>
<dbReference type="HOGENOM" id="CLU_065200_1_2_2"/>
<dbReference type="InterPro" id="IPR052527">
    <property type="entry name" value="Metal_cation-efflux_comp"/>
</dbReference>
<evidence type="ECO:0000256" key="5">
    <source>
        <dbReference type="SAM" id="Phobius"/>
    </source>
</evidence>
<keyword evidence="3 5" id="KW-1133">Transmembrane helix</keyword>
<dbReference type="PATRIC" id="fig|1434123.4.peg.2040"/>
<evidence type="ECO:0000256" key="3">
    <source>
        <dbReference type="ARBA" id="ARBA00022989"/>
    </source>
</evidence>
<keyword evidence="4 5" id="KW-0472">Membrane</keyword>
<proteinExistence type="predicted"/>
<evidence type="ECO:0000256" key="4">
    <source>
        <dbReference type="ARBA" id="ARBA00023136"/>
    </source>
</evidence>
<dbReference type="AlphaFoldDB" id="A0A0E3Q5I7"/>
<evidence type="ECO:0000256" key="2">
    <source>
        <dbReference type="ARBA" id="ARBA00022692"/>
    </source>
</evidence>
<gene>
    <name evidence="6" type="ORF">MSVAZ_1686</name>
</gene>
<dbReference type="STRING" id="1434123.MSVAZ_1686"/>
<comment type="subcellular location">
    <subcellularLocation>
        <location evidence="1">Endomembrane system</location>
        <topology evidence="1">Multi-pass membrane protein</topology>
    </subcellularLocation>
</comment>
<keyword evidence="2 5" id="KW-0812">Transmembrane</keyword>
<protein>
    <recommendedName>
        <fullName evidence="8">Isoprenylcysteine carboxylmethyltransferase family protein</fullName>
    </recommendedName>
</protein>
<accession>A0A0E3Q5I7</accession>
<dbReference type="GeneID" id="24810128"/>
<reference evidence="6 7" key="1">
    <citation type="submission" date="2014-07" db="EMBL/GenBank/DDBJ databases">
        <title>Methanogenic archaea and the global carbon cycle.</title>
        <authorList>
            <person name="Henriksen J.R."/>
            <person name="Luke J."/>
            <person name="Reinhart S."/>
            <person name="Benedict M.N."/>
            <person name="Youngblut N.D."/>
            <person name="Metcalf M.E."/>
            <person name="Whitaker R.J."/>
            <person name="Metcalf W.W."/>
        </authorList>
    </citation>
    <scope>NUCLEOTIDE SEQUENCE [LARGE SCALE GENOMIC DNA]</scope>
    <source>
        <strain evidence="6 7">Z-761</strain>
    </source>
</reference>
<evidence type="ECO:0008006" key="8">
    <source>
        <dbReference type="Google" id="ProtNLM"/>
    </source>
</evidence>
<dbReference type="EMBL" id="CP009520">
    <property type="protein sequence ID" value="AKB43955.1"/>
    <property type="molecule type" value="Genomic_DNA"/>
</dbReference>
<feature type="transmembrane region" description="Helical" evidence="5">
    <location>
        <begin position="16"/>
        <end position="36"/>
    </location>
</feature>
<name>A0A0E3Q5I7_9EURY</name>
<dbReference type="RefSeq" id="WP_048120330.1">
    <property type="nucleotide sequence ID" value="NZ_CP009520.1"/>
</dbReference>
<feature type="transmembrane region" description="Helical" evidence="5">
    <location>
        <begin position="116"/>
        <end position="136"/>
    </location>
</feature>
<organism evidence="6 7">
    <name type="scientific">Methanosarcina vacuolata Z-761</name>
    <dbReference type="NCBI Taxonomy" id="1434123"/>
    <lineage>
        <taxon>Archaea</taxon>
        <taxon>Methanobacteriati</taxon>
        <taxon>Methanobacteriota</taxon>
        <taxon>Stenosarchaea group</taxon>
        <taxon>Methanomicrobia</taxon>
        <taxon>Methanosarcinales</taxon>
        <taxon>Methanosarcinaceae</taxon>
        <taxon>Methanosarcina</taxon>
    </lineage>
</organism>
<dbReference type="GO" id="GO:0012505">
    <property type="term" value="C:endomembrane system"/>
    <property type="evidence" value="ECO:0007669"/>
    <property type="project" value="UniProtKB-SubCell"/>
</dbReference>
<feature type="transmembrane region" description="Helical" evidence="5">
    <location>
        <begin position="42"/>
        <end position="61"/>
    </location>
</feature>
<evidence type="ECO:0000256" key="1">
    <source>
        <dbReference type="ARBA" id="ARBA00004127"/>
    </source>
</evidence>
<dbReference type="PANTHER" id="PTHR43847:SF1">
    <property type="entry name" value="BLL3993 PROTEIN"/>
    <property type="match status" value="1"/>
</dbReference>
<dbReference type="KEGG" id="mvc:MSVAZ_1686"/>
<dbReference type="Gene3D" id="1.20.120.1630">
    <property type="match status" value="1"/>
</dbReference>
<dbReference type="Pfam" id="PF04191">
    <property type="entry name" value="PEMT"/>
    <property type="match status" value="1"/>
</dbReference>